<feature type="transmembrane region" description="Helical" evidence="2">
    <location>
        <begin position="104"/>
        <end position="125"/>
    </location>
</feature>
<dbReference type="EMBL" id="CAFBLS010000132">
    <property type="protein sequence ID" value="CAB4878937.1"/>
    <property type="molecule type" value="Genomic_DNA"/>
</dbReference>
<evidence type="ECO:0000256" key="1">
    <source>
        <dbReference type="ARBA" id="ARBA00005801"/>
    </source>
</evidence>
<dbReference type="InterPro" id="IPR050882">
    <property type="entry name" value="Prepilin_peptidase/N-MTase"/>
</dbReference>
<feature type="transmembrane region" description="Helical" evidence="2">
    <location>
        <begin position="57"/>
        <end position="84"/>
    </location>
</feature>
<sequence length="154" mass="16148">MILETLAWVALVLIGGVLARIDIREHRLPNRGIALLGAVCLILLGGAALAEHEPARVLRAVACGILLFVVLLVMAVAAPGGLGMGDVKFGLVTGIFLGWLGWTWLWWGTLLAFMLGGAWAMALLAGRRAEPGSRIPFGPFMLAGVLLSAGLSIV</sequence>
<feature type="transmembrane region" description="Helical" evidence="2">
    <location>
        <begin position="29"/>
        <end position="50"/>
    </location>
</feature>
<evidence type="ECO:0000313" key="4">
    <source>
        <dbReference type="EMBL" id="CAB4878937.1"/>
    </source>
</evidence>
<name>A0A6J7E7A1_9ZZZZ</name>
<keyword evidence="2" id="KW-0472">Membrane</keyword>
<keyword evidence="2" id="KW-0812">Transmembrane</keyword>
<dbReference type="GO" id="GO:0004190">
    <property type="term" value="F:aspartic-type endopeptidase activity"/>
    <property type="evidence" value="ECO:0007669"/>
    <property type="project" value="InterPro"/>
</dbReference>
<dbReference type="InterPro" id="IPR000045">
    <property type="entry name" value="Prepilin_IV_endopep_pep"/>
</dbReference>
<dbReference type="Gene3D" id="1.20.120.1220">
    <property type="match status" value="1"/>
</dbReference>
<protein>
    <submittedName>
        <fullName evidence="4">Unannotated protein</fullName>
    </submittedName>
</protein>
<dbReference type="AlphaFoldDB" id="A0A6J7E7A1"/>
<feature type="transmembrane region" description="Helical" evidence="2">
    <location>
        <begin position="137"/>
        <end position="153"/>
    </location>
</feature>
<dbReference type="GO" id="GO:0005886">
    <property type="term" value="C:plasma membrane"/>
    <property type="evidence" value="ECO:0007669"/>
    <property type="project" value="TreeGrafter"/>
</dbReference>
<proteinExistence type="inferred from homology"/>
<accession>A0A6J7E7A1</accession>
<organism evidence="4">
    <name type="scientific">freshwater metagenome</name>
    <dbReference type="NCBI Taxonomy" id="449393"/>
    <lineage>
        <taxon>unclassified sequences</taxon>
        <taxon>metagenomes</taxon>
        <taxon>ecological metagenomes</taxon>
    </lineage>
</organism>
<keyword evidence="2" id="KW-1133">Transmembrane helix</keyword>
<comment type="similarity">
    <text evidence="1">Belongs to the peptidase A24 family.</text>
</comment>
<dbReference type="GO" id="GO:0006465">
    <property type="term" value="P:signal peptide processing"/>
    <property type="evidence" value="ECO:0007669"/>
    <property type="project" value="TreeGrafter"/>
</dbReference>
<feature type="domain" description="Prepilin type IV endopeptidase peptidase" evidence="3">
    <location>
        <begin position="11"/>
        <end position="120"/>
    </location>
</feature>
<dbReference type="Pfam" id="PF01478">
    <property type="entry name" value="Peptidase_A24"/>
    <property type="match status" value="1"/>
</dbReference>
<reference evidence="4" key="1">
    <citation type="submission" date="2020-05" db="EMBL/GenBank/DDBJ databases">
        <authorList>
            <person name="Chiriac C."/>
            <person name="Salcher M."/>
            <person name="Ghai R."/>
            <person name="Kavagutti S V."/>
        </authorList>
    </citation>
    <scope>NUCLEOTIDE SEQUENCE</scope>
</reference>
<evidence type="ECO:0000259" key="3">
    <source>
        <dbReference type="Pfam" id="PF01478"/>
    </source>
</evidence>
<dbReference type="PANTHER" id="PTHR30487:SF0">
    <property type="entry name" value="PREPILIN LEADER PEPTIDASE_N-METHYLTRANSFERASE-RELATED"/>
    <property type="match status" value="1"/>
</dbReference>
<dbReference type="PANTHER" id="PTHR30487">
    <property type="entry name" value="TYPE 4 PREPILIN-LIKE PROTEINS LEADER PEPTIDE-PROCESSING ENZYME"/>
    <property type="match status" value="1"/>
</dbReference>
<evidence type="ECO:0000256" key="2">
    <source>
        <dbReference type="SAM" id="Phobius"/>
    </source>
</evidence>
<gene>
    <name evidence="4" type="ORF">UFOPK3402_01122</name>
</gene>